<dbReference type="EMBL" id="MVGC01000050">
    <property type="protein sequence ID" value="RJE25348.1"/>
    <property type="molecule type" value="Genomic_DNA"/>
</dbReference>
<evidence type="ECO:0000313" key="3">
    <source>
        <dbReference type="Proteomes" id="UP000266188"/>
    </source>
</evidence>
<organism evidence="2 3">
    <name type="scientific">Aspergillus sclerotialis</name>
    <dbReference type="NCBI Taxonomy" id="2070753"/>
    <lineage>
        <taxon>Eukaryota</taxon>
        <taxon>Fungi</taxon>
        <taxon>Dikarya</taxon>
        <taxon>Ascomycota</taxon>
        <taxon>Pezizomycotina</taxon>
        <taxon>Eurotiomycetes</taxon>
        <taxon>Eurotiomycetidae</taxon>
        <taxon>Eurotiales</taxon>
        <taxon>Aspergillaceae</taxon>
        <taxon>Aspergillus</taxon>
        <taxon>Aspergillus subgen. Polypaecilum</taxon>
    </lineage>
</organism>
<dbReference type="Proteomes" id="UP000266188">
    <property type="component" value="Unassembled WGS sequence"/>
</dbReference>
<feature type="compositionally biased region" description="Basic and acidic residues" evidence="1">
    <location>
        <begin position="123"/>
        <end position="137"/>
    </location>
</feature>
<keyword evidence="3" id="KW-1185">Reference proteome</keyword>
<dbReference type="AlphaFoldDB" id="A0A3A2ZQC1"/>
<protein>
    <submittedName>
        <fullName evidence="2">Uncharacterized protein</fullName>
    </submittedName>
</protein>
<evidence type="ECO:0000313" key="2">
    <source>
        <dbReference type="EMBL" id="RJE25348.1"/>
    </source>
</evidence>
<comment type="caution">
    <text evidence="2">The sequence shown here is derived from an EMBL/GenBank/DDBJ whole genome shotgun (WGS) entry which is preliminary data.</text>
</comment>
<reference evidence="3" key="1">
    <citation type="submission" date="2017-02" db="EMBL/GenBank/DDBJ databases">
        <authorList>
            <person name="Tafer H."/>
            <person name="Lopandic K."/>
        </authorList>
    </citation>
    <scope>NUCLEOTIDE SEQUENCE [LARGE SCALE GENOMIC DNA]</scope>
    <source>
        <strain evidence="3">CBS 366.77</strain>
    </source>
</reference>
<proteinExistence type="predicted"/>
<feature type="compositionally biased region" description="Polar residues" evidence="1">
    <location>
        <begin position="112"/>
        <end position="122"/>
    </location>
</feature>
<feature type="region of interest" description="Disordered" evidence="1">
    <location>
        <begin position="112"/>
        <end position="137"/>
    </location>
</feature>
<name>A0A3A2ZQC1_9EURO</name>
<evidence type="ECO:0000256" key="1">
    <source>
        <dbReference type="SAM" id="MobiDB-lite"/>
    </source>
</evidence>
<sequence>MILRLPDDADVNYITLTTTLPIKSGKHFCYKSESADTYCLVVRKAQIYLLPLLSRCSFFWNSENPESEQERTFNKAIARARKSTYRGTKEQCDDKYAVEEEKSWAILQRQSRLQKSQIPSQNKNKEQSIEPPGDEEHSMVEKELKQLRIDYKKSLIQLDLLRRNMIYGAISEQFMVLLVAVEYTLLR</sequence>
<accession>A0A3A2ZQC1</accession>
<gene>
    <name evidence="2" type="ORF">PHISCL_02311</name>
</gene>